<reference evidence="12" key="1">
    <citation type="journal article" date="2019" name="Int. J. Syst. Evol. Microbiol.">
        <title>The Global Catalogue of Microorganisms (GCM) 10K type strain sequencing project: providing services to taxonomists for standard genome sequencing and annotation.</title>
        <authorList>
            <consortium name="The Broad Institute Genomics Platform"/>
            <consortium name="The Broad Institute Genome Sequencing Center for Infectious Disease"/>
            <person name="Wu L."/>
            <person name="Ma J."/>
        </authorList>
    </citation>
    <scope>NUCLEOTIDE SEQUENCE [LARGE SCALE GENOMIC DNA]</scope>
    <source>
        <strain evidence="12">JCM 9458</strain>
    </source>
</reference>
<evidence type="ECO:0000313" key="11">
    <source>
        <dbReference type="EMBL" id="GAA3387707.1"/>
    </source>
</evidence>
<keyword evidence="12" id="KW-1185">Reference proteome</keyword>
<dbReference type="EC" id="2.7.1.12" evidence="3 9"/>
<dbReference type="CDD" id="cd02021">
    <property type="entry name" value="GntK"/>
    <property type="match status" value="1"/>
</dbReference>
<dbReference type="InterPro" id="IPR006001">
    <property type="entry name" value="Therm_gnt_kin"/>
</dbReference>
<dbReference type="Gene3D" id="3.40.50.300">
    <property type="entry name" value="P-loop containing nucleotide triphosphate hydrolases"/>
    <property type="match status" value="1"/>
</dbReference>
<comment type="caution">
    <text evidence="11">The sequence shown here is derived from an EMBL/GenBank/DDBJ whole genome shotgun (WGS) entry which is preliminary data.</text>
</comment>
<dbReference type="PANTHER" id="PTHR43442:SF3">
    <property type="entry name" value="GLUCONOKINASE-RELATED"/>
    <property type="match status" value="1"/>
</dbReference>
<evidence type="ECO:0000313" key="12">
    <source>
        <dbReference type="Proteomes" id="UP001501676"/>
    </source>
</evidence>
<comment type="catalytic activity">
    <reaction evidence="8 9">
        <text>D-gluconate + ATP = 6-phospho-D-gluconate + ADP + H(+)</text>
        <dbReference type="Rhea" id="RHEA:19433"/>
        <dbReference type="ChEBI" id="CHEBI:15378"/>
        <dbReference type="ChEBI" id="CHEBI:18391"/>
        <dbReference type="ChEBI" id="CHEBI:30616"/>
        <dbReference type="ChEBI" id="CHEBI:58759"/>
        <dbReference type="ChEBI" id="CHEBI:456216"/>
        <dbReference type="EC" id="2.7.1.12"/>
    </reaction>
</comment>
<dbReference type="Pfam" id="PF01202">
    <property type="entry name" value="SKI"/>
    <property type="match status" value="1"/>
</dbReference>
<accession>A0ABP6SY28</accession>
<dbReference type="EMBL" id="BAAAYN010000018">
    <property type="protein sequence ID" value="GAA3387707.1"/>
    <property type="molecule type" value="Genomic_DNA"/>
</dbReference>
<feature type="region of interest" description="Disordered" evidence="10">
    <location>
        <begin position="1"/>
        <end position="24"/>
    </location>
</feature>
<evidence type="ECO:0000256" key="1">
    <source>
        <dbReference type="ARBA" id="ARBA00004761"/>
    </source>
</evidence>
<dbReference type="SUPFAM" id="SSF52540">
    <property type="entry name" value="P-loop containing nucleoside triphosphate hydrolases"/>
    <property type="match status" value="1"/>
</dbReference>
<evidence type="ECO:0000256" key="6">
    <source>
        <dbReference type="ARBA" id="ARBA00022777"/>
    </source>
</evidence>
<comment type="similarity">
    <text evidence="2 9">Belongs to the gluconokinase GntK/GntV family.</text>
</comment>
<proteinExistence type="inferred from homology"/>
<evidence type="ECO:0000256" key="3">
    <source>
        <dbReference type="ARBA" id="ARBA00012054"/>
    </source>
</evidence>
<name>A0ABP6SY28_9ACTN</name>
<evidence type="ECO:0000256" key="10">
    <source>
        <dbReference type="SAM" id="MobiDB-lite"/>
    </source>
</evidence>
<dbReference type="InterPro" id="IPR031322">
    <property type="entry name" value="Shikimate/glucono_kinase"/>
</dbReference>
<evidence type="ECO:0000256" key="2">
    <source>
        <dbReference type="ARBA" id="ARBA00008420"/>
    </source>
</evidence>
<sequence>MAPGAENADTRATERAARPDGNERPAPLVVVMGVTGCGKSTVGKLLAEKLSIAFAEGDDLHPPANIAKMTAGQPLTDEDRWPWLGKIADWLADHAATGGVIPCSALKRAYRDRLRQGAPTVWFLHVDVDRETILRRVAEREGHFMPVTLVDSQFATLERLGADESGAPIDGTQSPEEIVERALRTLE</sequence>
<keyword evidence="7 9" id="KW-0067">ATP-binding</keyword>
<keyword evidence="4 9" id="KW-0808">Transferase</keyword>
<keyword evidence="5 9" id="KW-0547">Nucleotide-binding</keyword>
<comment type="pathway">
    <text evidence="1">Carbohydrate acid metabolism.</text>
</comment>
<keyword evidence="6 9" id="KW-0418">Kinase</keyword>
<protein>
    <recommendedName>
        <fullName evidence="3 9">Gluconokinase</fullName>
        <ecNumber evidence="3 9">2.7.1.12</ecNumber>
    </recommendedName>
</protein>
<evidence type="ECO:0000256" key="5">
    <source>
        <dbReference type="ARBA" id="ARBA00022741"/>
    </source>
</evidence>
<dbReference type="Proteomes" id="UP001501676">
    <property type="component" value="Unassembled WGS sequence"/>
</dbReference>
<evidence type="ECO:0000256" key="4">
    <source>
        <dbReference type="ARBA" id="ARBA00022679"/>
    </source>
</evidence>
<evidence type="ECO:0000256" key="9">
    <source>
        <dbReference type="RuleBase" id="RU363066"/>
    </source>
</evidence>
<feature type="compositionally biased region" description="Basic and acidic residues" evidence="10">
    <location>
        <begin position="8"/>
        <end position="23"/>
    </location>
</feature>
<dbReference type="InterPro" id="IPR027417">
    <property type="entry name" value="P-loop_NTPase"/>
</dbReference>
<evidence type="ECO:0000256" key="8">
    <source>
        <dbReference type="ARBA" id="ARBA00048090"/>
    </source>
</evidence>
<organism evidence="11 12">
    <name type="scientific">Cryptosporangium minutisporangium</name>
    <dbReference type="NCBI Taxonomy" id="113569"/>
    <lineage>
        <taxon>Bacteria</taxon>
        <taxon>Bacillati</taxon>
        <taxon>Actinomycetota</taxon>
        <taxon>Actinomycetes</taxon>
        <taxon>Cryptosporangiales</taxon>
        <taxon>Cryptosporangiaceae</taxon>
        <taxon>Cryptosporangium</taxon>
    </lineage>
</organism>
<gene>
    <name evidence="11" type="ORF">GCM10020369_31200</name>
</gene>
<evidence type="ECO:0000256" key="7">
    <source>
        <dbReference type="ARBA" id="ARBA00022840"/>
    </source>
</evidence>
<dbReference type="NCBIfam" id="TIGR01313">
    <property type="entry name" value="therm_gnt_kin"/>
    <property type="match status" value="1"/>
</dbReference>
<dbReference type="PANTHER" id="PTHR43442">
    <property type="entry name" value="GLUCONOKINASE-RELATED"/>
    <property type="match status" value="1"/>
</dbReference>